<keyword evidence="3" id="KW-0067">ATP-binding</keyword>
<evidence type="ECO:0000256" key="2">
    <source>
        <dbReference type="ARBA" id="ARBA00022806"/>
    </source>
</evidence>
<proteinExistence type="predicted"/>
<dbReference type="OrthoDB" id="2212578at2"/>
<sequence length="279" mass="32354">MPLKQTQQISSKTQLTSDNYYDRDTDLQYQSATLFKSFLECEAKTQAELLGVWKPPENQVALLMGNYLHSYFESKEAHEAFIEQHQSELISSQGKTKGQLKTAYKGVEAMIDVLANDEKFCSLYQGDKEAIVTGNIYGVAWKGKIDCLNLDRGYFIDLKTTQDLHKSYWNSEQHEKQSFAVHYNYQLQMWVYMQLIYQTFGVWCQPYIVAVDKQKVPDKAILSIPSYRLEEAEQVVADNQERVESVRQGETKPERCEQCDYCKETKQLNEIISIDDLVE</sequence>
<dbReference type="InterPro" id="IPR016974">
    <property type="entry name" value="Uncharacterised_phage-assoc"/>
</dbReference>
<dbReference type="GO" id="GO:0005524">
    <property type="term" value="F:ATP binding"/>
    <property type="evidence" value="ECO:0007669"/>
    <property type="project" value="UniProtKB-KW"/>
</dbReference>
<gene>
    <name evidence="5" type="ORF">FC84_GL001618</name>
</gene>
<dbReference type="PIRSF" id="PIRSF031475">
    <property type="entry name" value="UCP031475"/>
    <property type="match status" value="1"/>
</dbReference>
<dbReference type="RefSeq" id="WP_057755730.1">
    <property type="nucleotide sequence ID" value="NZ_AYYK01000004.1"/>
</dbReference>
<evidence type="ECO:0000313" key="6">
    <source>
        <dbReference type="Proteomes" id="UP000051813"/>
    </source>
</evidence>
<evidence type="ECO:0000256" key="3">
    <source>
        <dbReference type="ARBA" id="ARBA00022840"/>
    </source>
</evidence>
<keyword evidence="1" id="KW-0547">Nucleotide-binding</keyword>
<evidence type="ECO:0000256" key="1">
    <source>
        <dbReference type="ARBA" id="ARBA00022741"/>
    </source>
</evidence>
<dbReference type="GO" id="GO:0004386">
    <property type="term" value="F:helicase activity"/>
    <property type="evidence" value="ECO:0007669"/>
    <property type="project" value="UniProtKB-KW"/>
</dbReference>
<keyword evidence="2" id="KW-0347">Helicase</keyword>
<comment type="caution">
    <text evidence="5">The sequence shown here is derived from an EMBL/GenBank/DDBJ whole genome shotgun (WGS) entry which is preliminary data.</text>
</comment>
<name>A0A0R2BJY3_9LACO</name>
<reference evidence="5 6" key="1">
    <citation type="journal article" date="2015" name="Genome Announc.">
        <title>Expanding the biotechnology potential of lactobacilli through comparative genomics of 213 strains and associated genera.</title>
        <authorList>
            <person name="Sun Z."/>
            <person name="Harris H.M."/>
            <person name="McCann A."/>
            <person name="Guo C."/>
            <person name="Argimon S."/>
            <person name="Zhang W."/>
            <person name="Yang X."/>
            <person name="Jeffery I.B."/>
            <person name="Cooney J.C."/>
            <person name="Kagawa T.F."/>
            <person name="Liu W."/>
            <person name="Song Y."/>
            <person name="Salvetti E."/>
            <person name="Wrobel A."/>
            <person name="Rasinkangas P."/>
            <person name="Parkhill J."/>
            <person name="Rea M.C."/>
            <person name="O'Sullivan O."/>
            <person name="Ritari J."/>
            <person name="Douillard F.P."/>
            <person name="Paul Ross R."/>
            <person name="Yang R."/>
            <person name="Briner A.E."/>
            <person name="Felis G.E."/>
            <person name="de Vos W.M."/>
            <person name="Barrangou R."/>
            <person name="Klaenhammer T.R."/>
            <person name="Caufield P.W."/>
            <person name="Cui Y."/>
            <person name="Zhang H."/>
            <person name="O'Toole P.W."/>
        </authorList>
    </citation>
    <scope>NUCLEOTIDE SEQUENCE [LARGE SCALE GENOMIC DNA]</scope>
    <source>
        <strain evidence="5 6">DSM 20335</strain>
    </source>
</reference>
<protein>
    <submittedName>
        <fullName evidence="5">Prophage pi1 protein 12</fullName>
    </submittedName>
</protein>
<dbReference type="InterPro" id="IPR024432">
    <property type="entry name" value="Put_RecE_PDDEXK-like_dom"/>
</dbReference>
<accession>A0A0R2BJY3</accession>
<dbReference type="AlphaFoldDB" id="A0A0R2BJY3"/>
<dbReference type="InterPro" id="IPR011604">
    <property type="entry name" value="PDDEXK-like_dom_sf"/>
</dbReference>
<dbReference type="Proteomes" id="UP000051813">
    <property type="component" value="Unassembled WGS sequence"/>
</dbReference>
<keyword evidence="2" id="KW-0378">Hydrolase</keyword>
<dbReference type="PATRIC" id="fig|1423738.3.peg.1640"/>
<keyword evidence="6" id="KW-1185">Reference proteome</keyword>
<feature type="domain" description="Putative exodeoxyribonuclease 8 PDDEXK-like" evidence="4">
    <location>
        <begin position="31"/>
        <end position="265"/>
    </location>
</feature>
<organism evidence="5 6">
    <name type="scientific">Lapidilactobacillus dextrinicus DSM 20335</name>
    <dbReference type="NCBI Taxonomy" id="1423738"/>
    <lineage>
        <taxon>Bacteria</taxon>
        <taxon>Bacillati</taxon>
        <taxon>Bacillota</taxon>
        <taxon>Bacilli</taxon>
        <taxon>Lactobacillales</taxon>
        <taxon>Lactobacillaceae</taxon>
        <taxon>Lapidilactobacillus</taxon>
    </lineage>
</organism>
<dbReference type="EMBL" id="AYYK01000004">
    <property type="protein sequence ID" value="KRM79440.1"/>
    <property type="molecule type" value="Genomic_DNA"/>
</dbReference>
<dbReference type="Gene3D" id="3.90.320.10">
    <property type="match status" value="1"/>
</dbReference>
<evidence type="ECO:0000313" key="5">
    <source>
        <dbReference type="EMBL" id="KRM79440.1"/>
    </source>
</evidence>
<evidence type="ECO:0000259" key="4">
    <source>
        <dbReference type="Pfam" id="PF12684"/>
    </source>
</evidence>
<dbReference type="Pfam" id="PF12684">
    <property type="entry name" value="DUF3799"/>
    <property type="match status" value="1"/>
</dbReference>
<dbReference type="STRING" id="1423738.FC84_GL001618"/>